<dbReference type="InterPro" id="IPR011962">
    <property type="entry name" value="dCTP_deaminase"/>
</dbReference>
<evidence type="ECO:0000256" key="3">
    <source>
        <dbReference type="ARBA" id="ARBA00023000"/>
    </source>
</evidence>
<dbReference type="InterPro" id="IPR004860">
    <property type="entry name" value="LAGLIDADG_dom"/>
</dbReference>
<dbReference type="InterPro" id="IPR003586">
    <property type="entry name" value="Hint_dom_C"/>
</dbReference>
<dbReference type="GO" id="GO:0004519">
    <property type="term" value="F:endonuclease activity"/>
    <property type="evidence" value="ECO:0007669"/>
    <property type="project" value="InterPro"/>
</dbReference>
<dbReference type="OrthoDB" id="33242at2157"/>
<dbReference type="Pfam" id="PF22769">
    <property type="entry name" value="DCD"/>
    <property type="match status" value="2"/>
</dbReference>
<evidence type="ECO:0000256" key="4">
    <source>
        <dbReference type="ARBA" id="ARBA00023080"/>
    </source>
</evidence>
<evidence type="ECO:0000259" key="6">
    <source>
        <dbReference type="PROSITE" id="PS50819"/>
    </source>
</evidence>
<dbReference type="SUPFAM" id="SSF47413">
    <property type="entry name" value="lambda repressor-like DNA-binding domains"/>
    <property type="match status" value="1"/>
</dbReference>
<dbReference type="GO" id="GO:0008829">
    <property type="term" value="F:dCTP deaminase activity"/>
    <property type="evidence" value="ECO:0007669"/>
    <property type="project" value="InterPro"/>
</dbReference>
<dbReference type="CDD" id="cd07557">
    <property type="entry name" value="trimeric_dUTPase"/>
    <property type="match status" value="2"/>
</dbReference>
<feature type="region of interest" description="Disordered" evidence="5">
    <location>
        <begin position="643"/>
        <end position="697"/>
    </location>
</feature>
<dbReference type="NCBIfam" id="TIGR01445">
    <property type="entry name" value="intein_Nterm"/>
    <property type="match status" value="1"/>
</dbReference>
<evidence type="ECO:0000313" key="8">
    <source>
        <dbReference type="EMBL" id="SNR35359.1"/>
    </source>
</evidence>
<dbReference type="PROSITE" id="PS50943">
    <property type="entry name" value="HTH_CROC1"/>
    <property type="match status" value="1"/>
</dbReference>
<dbReference type="SMART" id="SM00530">
    <property type="entry name" value="HTH_XRE"/>
    <property type="match status" value="1"/>
</dbReference>
<dbReference type="GO" id="GO:0016539">
    <property type="term" value="P:intein-mediated protein splicing"/>
    <property type="evidence" value="ECO:0007669"/>
    <property type="project" value="InterPro"/>
</dbReference>
<keyword evidence="3" id="KW-0651">Protein splicing</keyword>
<dbReference type="SUPFAM" id="SSF51294">
    <property type="entry name" value="Hedgehog/intein (Hint) domain"/>
    <property type="match status" value="1"/>
</dbReference>
<feature type="domain" description="DOD-type homing endonuclease" evidence="6">
    <location>
        <begin position="315"/>
        <end position="442"/>
    </location>
</feature>
<dbReference type="Gene3D" id="1.10.260.40">
    <property type="entry name" value="lambda repressor-like DNA-binding domains"/>
    <property type="match status" value="1"/>
</dbReference>
<feature type="compositionally biased region" description="Acidic residues" evidence="5">
    <location>
        <begin position="670"/>
        <end position="684"/>
    </location>
</feature>
<dbReference type="GO" id="GO:0003677">
    <property type="term" value="F:DNA binding"/>
    <property type="evidence" value="ECO:0007669"/>
    <property type="project" value="InterPro"/>
</dbReference>
<gene>
    <name evidence="8" type="ORF">SAMN06264855_103114</name>
</gene>
<dbReference type="InterPro" id="IPR010982">
    <property type="entry name" value="Lambda_DNA-bd_dom_sf"/>
</dbReference>
<evidence type="ECO:0000256" key="5">
    <source>
        <dbReference type="SAM" id="MobiDB-lite"/>
    </source>
</evidence>
<dbReference type="Pfam" id="PF01381">
    <property type="entry name" value="HTH_3"/>
    <property type="match status" value="1"/>
</dbReference>
<dbReference type="PRINTS" id="PR00379">
    <property type="entry name" value="INTEIN"/>
</dbReference>
<keyword evidence="9" id="KW-1185">Reference proteome</keyword>
<dbReference type="PANTHER" id="PTHR42680">
    <property type="entry name" value="DCTP DEAMINASE"/>
    <property type="match status" value="1"/>
</dbReference>
<dbReference type="PANTHER" id="PTHR42680:SF3">
    <property type="entry name" value="DCTP DEAMINASE"/>
    <property type="match status" value="1"/>
</dbReference>
<dbReference type="InterPro" id="IPR033704">
    <property type="entry name" value="dUTPase_trimeric"/>
</dbReference>
<feature type="domain" description="HTH cro/C1-type" evidence="7">
    <location>
        <begin position="489"/>
        <end position="544"/>
    </location>
</feature>
<dbReference type="InterPro" id="IPR001387">
    <property type="entry name" value="Cro/C1-type_HTH"/>
</dbReference>
<dbReference type="AlphaFoldDB" id="A0A238VPE5"/>
<dbReference type="GO" id="GO:0015949">
    <property type="term" value="P:nucleobase-containing small molecule interconversion"/>
    <property type="evidence" value="ECO:0007669"/>
    <property type="project" value="TreeGrafter"/>
</dbReference>
<dbReference type="NCBIfam" id="TIGR02274">
    <property type="entry name" value="dCTP_deam"/>
    <property type="match status" value="1"/>
</dbReference>
<dbReference type="Pfam" id="PF14890">
    <property type="entry name" value="Intein_splicing"/>
    <property type="match status" value="1"/>
</dbReference>
<dbReference type="InterPro" id="IPR036844">
    <property type="entry name" value="Hint_dom_sf"/>
</dbReference>
<name>A0A238VPE5_HALVU</name>
<dbReference type="PROSITE" id="PS50817">
    <property type="entry name" value="INTEIN_N_TER"/>
    <property type="match status" value="1"/>
</dbReference>
<protein>
    <submittedName>
        <fullName evidence="8">dCTP deaminase</fullName>
    </submittedName>
</protein>
<dbReference type="InterPro" id="IPR027434">
    <property type="entry name" value="Homing_endonucl"/>
</dbReference>
<accession>A0A238VPE5</accession>
<feature type="compositionally biased region" description="Polar residues" evidence="5">
    <location>
        <begin position="686"/>
        <end position="697"/>
    </location>
</feature>
<dbReference type="GO" id="GO:0006229">
    <property type="term" value="P:dUTP biosynthetic process"/>
    <property type="evidence" value="ECO:0007669"/>
    <property type="project" value="InterPro"/>
</dbReference>
<organism evidence="8 9">
    <name type="scientific">Halorubrum vacuolatum</name>
    <name type="common">Natronobacterium vacuolatum</name>
    <dbReference type="NCBI Taxonomy" id="63740"/>
    <lineage>
        <taxon>Archaea</taxon>
        <taxon>Methanobacteriati</taxon>
        <taxon>Methanobacteriota</taxon>
        <taxon>Stenosarchaea group</taxon>
        <taxon>Halobacteria</taxon>
        <taxon>Halobacteriales</taxon>
        <taxon>Haloferacaceae</taxon>
        <taxon>Halorubrum</taxon>
    </lineage>
</organism>
<evidence type="ECO:0000256" key="1">
    <source>
        <dbReference type="ARBA" id="ARBA00022801"/>
    </source>
</evidence>
<dbReference type="Gene3D" id="2.70.40.10">
    <property type="match status" value="2"/>
</dbReference>
<proteinExistence type="predicted"/>
<keyword evidence="2" id="KW-0068">Autocatalytic cleavage</keyword>
<dbReference type="InterPro" id="IPR004042">
    <property type="entry name" value="Intein_endonuc_central"/>
</dbReference>
<dbReference type="SMART" id="SM00305">
    <property type="entry name" value="HintC"/>
    <property type="match status" value="1"/>
</dbReference>
<dbReference type="InterPro" id="IPR006142">
    <property type="entry name" value="INTEIN"/>
</dbReference>
<evidence type="ECO:0000256" key="2">
    <source>
        <dbReference type="ARBA" id="ARBA00022813"/>
    </source>
</evidence>
<reference evidence="8 9" key="1">
    <citation type="submission" date="2017-06" db="EMBL/GenBank/DDBJ databases">
        <authorList>
            <person name="Kim H.J."/>
            <person name="Triplett B.A."/>
        </authorList>
    </citation>
    <scope>NUCLEOTIDE SEQUENCE [LARGE SCALE GENOMIC DNA]</scope>
    <source>
        <strain evidence="8 9">DSM 8800</strain>
    </source>
</reference>
<dbReference type="CDD" id="cd00081">
    <property type="entry name" value="Hint"/>
    <property type="match status" value="1"/>
</dbReference>
<dbReference type="SUPFAM" id="SSF55608">
    <property type="entry name" value="Homing endonucleases"/>
    <property type="match status" value="2"/>
</dbReference>
<keyword evidence="1" id="KW-0378">Hydrolase</keyword>
<dbReference type="Pfam" id="PF14528">
    <property type="entry name" value="LAGLIDADG_3"/>
    <property type="match status" value="2"/>
</dbReference>
<dbReference type="InterPro" id="IPR003587">
    <property type="entry name" value="Hint_dom_N"/>
</dbReference>
<keyword evidence="4" id="KW-0546">Nucleotide metabolism</keyword>
<dbReference type="SMART" id="SM00306">
    <property type="entry name" value="HintN"/>
    <property type="match status" value="1"/>
</dbReference>
<dbReference type="Gene3D" id="3.10.28.10">
    <property type="entry name" value="Homing endonucleases"/>
    <property type="match status" value="1"/>
</dbReference>
<dbReference type="Proteomes" id="UP000198397">
    <property type="component" value="Unassembled WGS sequence"/>
</dbReference>
<dbReference type="EMBL" id="FZNQ01000003">
    <property type="protein sequence ID" value="SNR35359.1"/>
    <property type="molecule type" value="Genomic_DNA"/>
</dbReference>
<dbReference type="CDD" id="cd00093">
    <property type="entry name" value="HTH_XRE"/>
    <property type="match status" value="1"/>
</dbReference>
<dbReference type="PROSITE" id="PS50819">
    <property type="entry name" value="INTEIN_ENDONUCLEASE"/>
    <property type="match status" value="1"/>
</dbReference>
<sequence length="697" mass="76914">MILSDADILARLADGDLAIEPLDDIDQQVQPASVDLRLGERFLEFQRTNIPCIHPTKADEVGQYVTETRVPAGEEFILHPGDFVLGTTKERVEIPDDLVAHVEGRSSLGRLAIVVHASLPYDETVFLWTPDEGFGFYEIGDIVENERPARAVAFDPKTLRVSTHHVTDYIINPIKRIYRVTLESGREVLVTKDHNLFTLDANGGVTRIASENAEGSHVMVPGTLPRSPTEESALDLLSLFEGDDEIIVYASDGMGDVAWTDDVASPSRRHYDSRDAAPLSCISSATAPKKADVAFKQSDYRLPRDLELTPEFGWVLGFYIAEGSARRKQVQFGNKDEALLDRVEEWFEGYDASIYRRKGDTGVERLTVCSALWSKIIRELAGSGSEKDIPDRAWNWPDEVLRELHEGLLDGDGSRRESRDTLYTSNGSLASGAMYLAARLGLHSSTYSRERETYIPMSDVTTSGIEHAVDTATDPHKRGQYVPVPSELLRTLRNEAGLTMREAADAMGYSSKSSISNVENGEYETVKRDTLRRFREAYAATDANTRRLDQILREDVRFEEVVNVEETDRVEPTYDLEVQPNGRTIENFLGGKGGVFLSNTAGLCDPGYQGQITLELSNLGTAPVALSPGMRVSQLTFTELRSPAARPYGAERGSKYQDQDGPQASRIGDDPEFVGETGETDPGSENDATTADSSEGG</sequence>
<dbReference type="InterPro" id="IPR006141">
    <property type="entry name" value="Intein_N"/>
</dbReference>
<evidence type="ECO:0000313" key="9">
    <source>
        <dbReference type="Proteomes" id="UP000198397"/>
    </source>
</evidence>
<dbReference type="InterPro" id="IPR036157">
    <property type="entry name" value="dUTPase-like_sf"/>
</dbReference>
<evidence type="ECO:0000259" key="7">
    <source>
        <dbReference type="PROSITE" id="PS50943"/>
    </source>
</evidence>
<dbReference type="Gene3D" id="2.170.16.10">
    <property type="entry name" value="Hedgehog/Intein (Hint) domain"/>
    <property type="match status" value="1"/>
</dbReference>
<dbReference type="SUPFAM" id="SSF51283">
    <property type="entry name" value="dUTPase-like"/>
    <property type="match status" value="2"/>
</dbReference>